<dbReference type="RefSeq" id="WP_183323640.1">
    <property type="nucleotide sequence ID" value="NZ_JACHBQ010000001.1"/>
</dbReference>
<dbReference type="Proteomes" id="UP000561726">
    <property type="component" value="Unassembled WGS sequence"/>
</dbReference>
<gene>
    <name evidence="7" type="ORF">BJ997_003534</name>
</gene>
<dbReference type="PROSITE" id="PS50949">
    <property type="entry name" value="HTH_GNTR"/>
    <property type="match status" value="1"/>
</dbReference>
<dbReference type="InterPro" id="IPR036388">
    <property type="entry name" value="WH-like_DNA-bd_sf"/>
</dbReference>
<evidence type="ECO:0000313" key="7">
    <source>
        <dbReference type="EMBL" id="MBB5642986.1"/>
    </source>
</evidence>
<evidence type="ECO:0000259" key="6">
    <source>
        <dbReference type="PROSITE" id="PS50949"/>
    </source>
</evidence>
<dbReference type="InterPro" id="IPR004839">
    <property type="entry name" value="Aminotransferase_I/II_large"/>
</dbReference>
<keyword evidence="2" id="KW-0663">Pyridoxal phosphate</keyword>
<dbReference type="SMART" id="SM00345">
    <property type="entry name" value="HTH_GNTR"/>
    <property type="match status" value="1"/>
</dbReference>
<evidence type="ECO:0000256" key="4">
    <source>
        <dbReference type="ARBA" id="ARBA00023125"/>
    </source>
</evidence>
<dbReference type="Pfam" id="PF00392">
    <property type="entry name" value="GntR"/>
    <property type="match status" value="1"/>
</dbReference>
<comment type="caution">
    <text evidence="7">The sequence shown here is derived from an EMBL/GenBank/DDBJ whole genome shotgun (WGS) entry which is preliminary data.</text>
</comment>
<dbReference type="GO" id="GO:0003700">
    <property type="term" value="F:DNA-binding transcription factor activity"/>
    <property type="evidence" value="ECO:0007669"/>
    <property type="project" value="InterPro"/>
</dbReference>
<dbReference type="InterPro" id="IPR015424">
    <property type="entry name" value="PyrdxlP-dep_Trfase"/>
</dbReference>
<organism evidence="7 8">
    <name type="scientific">Cryobacterium roopkundense</name>
    <dbReference type="NCBI Taxonomy" id="1001240"/>
    <lineage>
        <taxon>Bacteria</taxon>
        <taxon>Bacillati</taxon>
        <taxon>Actinomycetota</taxon>
        <taxon>Actinomycetes</taxon>
        <taxon>Micrococcales</taxon>
        <taxon>Microbacteriaceae</taxon>
        <taxon>Cryobacterium</taxon>
    </lineage>
</organism>
<keyword evidence="3" id="KW-0805">Transcription regulation</keyword>
<dbReference type="GO" id="GO:0030170">
    <property type="term" value="F:pyridoxal phosphate binding"/>
    <property type="evidence" value="ECO:0007669"/>
    <property type="project" value="InterPro"/>
</dbReference>
<dbReference type="InterPro" id="IPR051446">
    <property type="entry name" value="HTH_trans_reg/aminotransferase"/>
</dbReference>
<dbReference type="SUPFAM" id="SSF53383">
    <property type="entry name" value="PLP-dependent transferases"/>
    <property type="match status" value="1"/>
</dbReference>
<evidence type="ECO:0000256" key="5">
    <source>
        <dbReference type="ARBA" id="ARBA00023163"/>
    </source>
</evidence>
<dbReference type="Gene3D" id="1.10.10.10">
    <property type="entry name" value="Winged helix-like DNA-binding domain superfamily/Winged helix DNA-binding domain"/>
    <property type="match status" value="1"/>
</dbReference>
<comment type="similarity">
    <text evidence="1">In the C-terminal section; belongs to the class-I pyridoxal-phosphate-dependent aminotransferase family.</text>
</comment>
<dbReference type="CDD" id="cd00609">
    <property type="entry name" value="AAT_like"/>
    <property type="match status" value="1"/>
</dbReference>
<feature type="domain" description="HTH gntR-type" evidence="6">
    <location>
        <begin position="10"/>
        <end position="78"/>
    </location>
</feature>
<evidence type="ECO:0000256" key="1">
    <source>
        <dbReference type="ARBA" id="ARBA00005384"/>
    </source>
</evidence>
<evidence type="ECO:0000256" key="2">
    <source>
        <dbReference type="ARBA" id="ARBA00022898"/>
    </source>
</evidence>
<evidence type="ECO:0000313" key="8">
    <source>
        <dbReference type="Proteomes" id="UP000561726"/>
    </source>
</evidence>
<dbReference type="InterPro" id="IPR000524">
    <property type="entry name" value="Tscrpt_reg_HTH_GntR"/>
</dbReference>
<keyword evidence="5" id="KW-0804">Transcription</keyword>
<dbReference type="PANTHER" id="PTHR46577">
    <property type="entry name" value="HTH-TYPE TRANSCRIPTIONAL REGULATORY PROTEIN GABR"/>
    <property type="match status" value="1"/>
</dbReference>
<dbReference type="EMBL" id="JACHBQ010000001">
    <property type="protein sequence ID" value="MBB5642986.1"/>
    <property type="molecule type" value="Genomic_DNA"/>
</dbReference>
<dbReference type="PANTHER" id="PTHR46577:SF1">
    <property type="entry name" value="HTH-TYPE TRANSCRIPTIONAL REGULATORY PROTEIN GABR"/>
    <property type="match status" value="1"/>
</dbReference>
<protein>
    <submittedName>
        <fullName evidence="7">DNA-binding transcriptional MocR family regulator</fullName>
    </submittedName>
</protein>
<dbReference type="SUPFAM" id="SSF46785">
    <property type="entry name" value="Winged helix' DNA-binding domain"/>
    <property type="match status" value="1"/>
</dbReference>
<dbReference type="Pfam" id="PF00155">
    <property type="entry name" value="Aminotran_1_2"/>
    <property type="match status" value="1"/>
</dbReference>
<sequence length="455" mass="48468">MQIFIDGIEDRTPVAIAAHVARLISCGRLAQGERLPTVRQLAGALAVSPATISHAWQALAAAGLIVSRGRSGTFVLGTAPRWLPARSRSMAGQPSEVRFDLSRGTPDPLLLPTLAPALSRLQEHAVTPSYQALPVIPELLAVLERTWPYRAEALTVVDGALDAVSRSLEQVTRFGDRVIVESPGFPPFFDLLDQLGLQRLPVTIDCHGIVPAAFHAALRHAPAAVILQPRAQNPTGASMPGERAAELARLLLTVPQAADTIVIEDDHSGEISIAPDVSLGSWLPSRVLHVRSYSKTHGPDLRIAALGGPTELIDAIVARRMLGPGWTSRMLQSILHDLLTEGDSMAQVSEARRIYFARQRALRVTLGECGLELPPADGINMWLPVHNEREALVRLAAAGIRVAGGSPFLANEHSGEFIRVTAAALTADVGFVATALVQAAVPPASAAQAADPRWA</sequence>
<dbReference type="Gene3D" id="3.40.640.10">
    <property type="entry name" value="Type I PLP-dependent aspartate aminotransferase-like (Major domain)"/>
    <property type="match status" value="1"/>
</dbReference>
<dbReference type="InterPro" id="IPR015421">
    <property type="entry name" value="PyrdxlP-dep_Trfase_major"/>
</dbReference>
<reference evidence="7 8" key="1">
    <citation type="submission" date="2020-08" db="EMBL/GenBank/DDBJ databases">
        <title>Sequencing the genomes of 1000 actinobacteria strains.</title>
        <authorList>
            <person name="Klenk H.-P."/>
        </authorList>
    </citation>
    <scope>NUCLEOTIDE SEQUENCE [LARGE SCALE GENOMIC DNA]</scope>
    <source>
        <strain evidence="7 8">DSM 21065</strain>
    </source>
</reference>
<dbReference type="GO" id="GO:0003677">
    <property type="term" value="F:DNA binding"/>
    <property type="evidence" value="ECO:0007669"/>
    <property type="project" value="UniProtKB-KW"/>
</dbReference>
<dbReference type="CDD" id="cd07377">
    <property type="entry name" value="WHTH_GntR"/>
    <property type="match status" value="1"/>
</dbReference>
<dbReference type="InterPro" id="IPR036390">
    <property type="entry name" value="WH_DNA-bd_sf"/>
</dbReference>
<proteinExistence type="inferred from homology"/>
<accession>A0A7W8ZZC3</accession>
<evidence type="ECO:0000256" key="3">
    <source>
        <dbReference type="ARBA" id="ARBA00023015"/>
    </source>
</evidence>
<dbReference type="AlphaFoldDB" id="A0A7W8ZZC3"/>
<name>A0A7W8ZZC3_9MICO</name>
<keyword evidence="4 7" id="KW-0238">DNA-binding</keyword>